<feature type="transmembrane region" description="Helical" evidence="6">
    <location>
        <begin position="492"/>
        <end position="513"/>
    </location>
</feature>
<evidence type="ECO:0000256" key="1">
    <source>
        <dbReference type="ARBA" id="ARBA00004651"/>
    </source>
</evidence>
<dbReference type="InterPro" id="IPR002797">
    <property type="entry name" value="Polysacc_synth"/>
</dbReference>
<keyword evidence="8" id="KW-1185">Reference proteome</keyword>
<reference evidence="7 8" key="1">
    <citation type="submission" date="2021-03" db="EMBL/GenBank/DDBJ databases">
        <title>Genomic Encyclopedia of Type Strains, Phase IV (KMG-IV): sequencing the most valuable type-strain genomes for metagenomic binning, comparative biology and taxonomic classification.</title>
        <authorList>
            <person name="Goeker M."/>
        </authorList>
    </citation>
    <scope>NUCLEOTIDE SEQUENCE [LARGE SCALE GENOMIC DNA]</scope>
    <source>
        <strain evidence="7 8">DSM 23491</strain>
    </source>
</reference>
<feature type="transmembrane region" description="Helical" evidence="6">
    <location>
        <begin position="240"/>
        <end position="260"/>
    </location>
</feature>
<dbReference type="PIRSF" id="PIRSF038958">
    <property type="entry name" value="PG_synth_SpoVB"/>
    <property type="match status" value="1"/>
</dbReference>
<keyword evidence="3 6" id="KW-0812">Transmembrane</keyword>
<feature type="transmembrane region" description="Helical" evidence="6">
    <location>
        <begin position="95"/>
        <end position="114"/>
    </location>
</feature>
<evidence type="ECO:0000256" key="6">
    <source>
        <dbReference type="SAM" id="Phobius"/>
    </source>
</evidence>
<evidence type="ECO:0000313" key="8">
    <source>
        <dbReference type="Proteomes" id="UP001519273"/>
    </source>
</evidence>
<dbReference type="EMBL" id="JAGGKP010000015">
    <property type="protein sequence ID" value="MBP1938445.1"/>
    <property type="molecule type" value="Genomic_DNA"/>
</dbReference>
<feature type="transmembrane region" description="Helical" evidence="6">
    <location>
        <begin position="292"/>
        <end position="312"/>
    </location>
</feature>
<feature type="transmembrane region" description="Helical" evidence="6">
    <location>
        <begin position="396"/>
        <end position="413"/>
    </location>
</feature>
<protein>
    <submittedName>
        <fullName evidence="7">PST family polysaccharide transporter</fullName>
    </submittedName>
</protein>
<sequence length="543" mass="57644">MKEQSPAAKLLRGAAVLSLAVIVSKLIGTLQKIPLQNIGGDGAFGIYNTVYPFYNLIVTLATIGLPTAISKFVAERLAAEDDEGARDVLKVSSSFITVVGLVCGLGMYFGAPYISSVIDNRHTTLAIRTASAAFLFVPLMSALRGYFQGKQNMMPTAVSQVTEQCVRVAVMIALLLYLTRTSASSSAIAAGATFGSAAGGLGGLLVMIMYWRHDRHRTQRAQRALVHKKSEPYYRLLKQILIYAIPICAGSLAVPLINLVDTFTVPRLLKQSGWSEEGAMVQFGIYNRGIPLVQLVTMLAASLSVLFIPALAEASYKGQKLLIQKQTIQALRWFWLIGLAASAGLAILAEPINIMLYQDNAGTTTMRWIAFTAAGSTMVTISAALLQGMGYAKAPAIHLLGAAVLKTVLNMMLIPSMGISGAAIAGAVSYAVSALFNIILLKRVTGLRLRAANYAMKPAMIVGAMACSAAAVSIITSAVLEAGGMNGGRFAAALESLLGICIGAVVFFIMLILTKLITKEELALLPKIGPSLVKRLEAAKILR</sequence>
<evidence type="ECO:0000256" key="3">
    <source>
        <dbReference type="ARBA" id="ARBA00022692"/>
    </source>
</evidence>
<proteinExistence type="predicted"/>
<feature type="transmembrane region" description="Helical" evidence="6">
    <location>
        <begin position="368"/>
        <end position="389"/>
    </location>
</feature>
<dbReference type="CDD" id="cd13124">
    <property type="entry name" value="MATE_SpoVB_like"/>
    <property type="match status" value="1"/>
</dbReference>
<evidence type="ECO:0000256" key="5">
    <source>
        <dbReference type="ARBA" id="ARBA00023136"/>
    </source>
</evidence>
<dbReference type="RefSeq" id="WP_209852953.1">
    <property type="nucleotide sequence ID" value="NZ_CBCRVE010000015.1"/>
</dbReference>
<dbReference type="PANTHER" id="PTHR30250">
    <property type="entry name" value="PST FAMILY PREDICTED COLANIC ACID TRANSPORTER"/>
    <property type="match status" value="1"/>
</dbReference>
<feature type="transmembrane region" description="Helical" evidence="6">
    <location>
        <begin position="186"/>
        <end position="211"/>
    </location>
</feature>
<feature type="transmembrane region" description="Helical" evidence="6">
    <location>
        <begin position="12"/>
        <end position="33"/>
    </location>
</feature>
<feature type="transmembrane region" description="Helical" evidence="6">
    <location>
        <begin position="419"/>
        <end position="440"/>
    </location>
</feature>
<keyword evidence="2" id="KW-1003">Cell membrane</keyword>
<accession>A0ABS4H7F5</accession>
<dbReference type="InterPro" id="IPR050833">
    <property type="entry name" value="Poly_Biosynth_Transport"/>
</dbReference>
<organism evidence="7 8">
    <name type="scientific">Paenibacillus sediminis</name>
    <dbReference type="NCBI Taxonomy" id="664909"/>
    <lineage>
        <taxon>Bacteria</taxon>
        <taxon>Bacillati</taxon>
        <taxon>Bacillota</taxon>
        <taxon>Bacilli</taxon>
        <taxon>Bacillales</taxon>
        <taxon>Paenibacillaceae</taxon>
        <taxon>Paenibacillus</taxon>
    </lineage>
</organism>
<dbReference type="PANTHER" id="PTHR30250:SF29">
    <property type="entry name" value="POLYSACCHARIDE BIOSYNTHESIS PROTEIN C-TERMINAL DOMAIN-CONTAINING PROTEIN"/>
    <property type="match status" value="1"/>
</dbReference>
<evidence type="ECO:0000256" key="2">
    <source>
        <dbReference type="ARBA" id="ARBA00022475"/>
    </source>
</evidence>
<feature type="transmembrane region" description="Helical" evidence="6">
    <location>
        <begin position="333"/>
        <end position="356"/>
    </location>
</feature>
<evidence type="ECO:0000313" key="7">
    <source>
        <dbReference type="EMBL" id="MBP1938445.1"/>
    </source>
</evidence>
<feature type="transmembrane region" description="Helical" evidence="6">
    <location>
        <begin position="461"/>
        <end position="480"/>
    </location>
</feature>
<keyword evidence="4 6" id="KW-1133">Transmembrane helix</keyword>
<comment type="caution">
    <text evidence="7">The sequence shown here is derived from an EMBL/GenBank/DDBJ whole genome shotgun (WGS) entry which is preliminary data.</text>
</comment>
<feature type="transmembrane region" description="Helical" evidence="6">
    <location>
        <begin position="164"/>
        <end position="180"/>
    </location>
</feature>
<gene>
    <name evidence="7" type="ORF">J2Z20_003367</name>
</gene>
<keyword evidence="5 6" id="KW-0472">Membrane</keyword>
<evidence type="ECO:0000256" key="4">
    <source>
        <dbReference type="ARBA" id="ARBA00022989"/>
    </source>
</evidence>
<comment type="subcellular location">
    <subcellularLocation>
        <location evidence="1">Cell membrane</location>
        <topology evidence="1">Multi-pass membrane protein</topology>
    </subcellularLocation>
</comment>
<dbReference type="Pfam" id="PF01943">
    <property type="entry name" value="Polysacc_synt"/>
    <property type="match status" value="1"/>
</dbReference>
<dbReference type="Proteomes" id="UP001519273">
    <property type="component" value="Unassembled WGS sequence"/>
</dbReference>
<feature type="transmembrane region" description="Helical" evidence="6">
    <location>
        <begin position="53"/>
        <end position="74"/>
    </location>
</feature>
<dbReference type="InterPro" id="IPR024923">
    <property type="entry name" value="PG_synth_SpoVB"/>
</dbReference>
<name>A0ABS4H7F5_9BACL</name>
<feature type="transmembrane region" description="Helical" evidence="6">
    <location>
        <begin position="126"/>
        <end position="143"/>
    </location>
</feature>